<evidence type="ECO:0000313" key="3">
    <source>
        <dbReference type="EMBL" id="RTE65052.1"/>
    </source>
</evidence>
<dbReference type="Proteomes" id="UP000283087">
    <property type="component" value="Unassembled WGS sequence"/>
</dbReference>
<sequence>MRDTKRKTSYKLVLALLSAVALAGCASHSSVPKDPTVNLIQISSSAAKSLASGLTLDEGKPVLAVSFANIDNLRSSSTLGRTLGEQFSSAMTNLGVPMVEIKMRSSLFVEAQTGELILSRQLRSIVNSHDAQAVVLGTYAVGGNNIYVTAKVVRTADNLVLSSTNYTLPLNKDISAMIRNSR</sequence>
<keyword evidence="1" id="KW-0732">Signal</keyword>
<evidence type="ECO:0000256" key="1">
    <source>
        <dbReference type="SAM" id="SignalP"/>
    </source>
</evidence>
<accession>A0A430KNK6</accession>
<feature type="domain" description="FlgO" evidence="2">
    <location>
        <begin position="45"/>
        <end position="172"/>
    </location>
</feature>
<gene>
    <name evidence="3" type="ORF">EH243_14410</name>
</gene>
<dbReference type="AlphaFoldDB" id="A0A430KNK6"/>
<name>A0A430KNK6_9GAMM</name>
<evidence type="ECO:0000313" key="4">
    <source>
        <dbReference type="Proteomes" id="UP000283087"/>
    </source>
</evidence>
<keyword evidence="4" id="KW-1185">Reference proteome</keyword>
<reference evidence="3 4" key="1">
    <citation type="submission" date="2018-11" db="EMBL/GenBank/DDBJ databases">
        <title>The draft genome sequence of Amphritea opalescens ANRC-JH13T.</title>
        <authorList>
            <person name="Fang Z."/>
            <person name="Zhang Y."/>
            <person name="Han X."/>
        </authorList>
    </citation>
    <scope>NUCLEOTIDE SEQUENCE [LARGE SCALE GENOMIC DNA]</scope>
    <source>
        <strain evidence="3 4">ANRC-JH13</strain>
    </source>
</reference>
<organism evidence="3 4">
    <name type="scientific">Amphritea opalescens</name>
    <dbReference type="NCBI Taxonomy" id="2490544"/>
    <lineage>
        <taxon>Bacteria</taxon>
        <taxon>Pseudomonadati</taxon>
        <taxon>Pseudomonadota</taxon>
        <taxon>Gammaproteobacteria</taxon>
        <taxon>Oceanospirillales</taxon>
        <taxon>Oceanospirillaceae</taxon>
        <taxon>Amphritea</taxon>
    </lineage>
</organism>
<dbReference type="PROSITE" id="PS51257">
    <property type="entry name" value="PROKAR_LIPOPROTEIN"/>
    <property type="match status" value="1"/>
</dbReference>
<dbReference type="EMBL" id="RQXW01000014">
    <property type="protein sequence ID" value="RTE65052.1"/>
    <property type="molecule type" value="Genomic_DNA"/>
</dbReference>
<dbReference type="Pfam" id="PF17680">
    <property type="entry name" value="FlgO"/>
    <property type="match status" value="1"/>
</dbReference>
<dbReference type="OrthoDB" id="8479562at2"/>
<feature type="signal peptide" evidence="1">
    <location>
        <begin position="1"/>
        <end position="23"/>
    </location>
</feature>
<evidence type="ECO:0000259" key="2">
    <source>
        <dbReference type="Pfam" id="PF17680"/>
    </source>
</evidence>
<protein>
    <recommendedName>
        <fullName evidence="2">FlgO domain-containing protein</fullName>
    </recommendedName>
</protein>
<dbReference type="RefSeq" id="WP_126159369.1">
    <property type="nucleotide sequence ID" value="NZ_RQXW01000014.1"/>
</dbReference>
<comment type="caution">
    <text evidence="3">The sequence shown here is derived from an EMBL/GenBank/DDBJ whole genome shotgun (WGS) entry which is preliminary data.</text>
</comment>
<proteinExistence type="predicted"/>
<feature type="chain" id="PRO_5019404166" description="FlgO domain-containing protein" evidence="1">
    <location>
        <begin position="24"/>
        <end position="182"/>
    </location>
</feature>
<dbReference type="InterPro" id="IPR041215">
    <property type="entry name" value="FlgO_dom"/>
</dbReference>